<dbReference type="OrthoDB" id="5377431at2"/>
<reference evidence="9 10" key="1">
    <citation type="submission" date="2016-08" db="EMBL/GenBank/DDBJ databases">
        <title>Whole genome sequence of Mesorhizobium sp. strain UASWS1009 isolated from industrial sewage.</title>
        <authorList>
            <person name="Crovadore J."/>
            <person name="Calmin G."/>
            <person name="Chablais R."/>
            <person name="Cochard B."/>
            <person name="Lefort F."/>
        </authorList>
    </citation>
    <scope>NUCLEOTIDE SEQUENCE [LARGE SCALE GENOMIC DNA]</scope>
    <source>
        <strain evidence="9 10">UASWS1009</strain>
    </source>
</reference>
<feature type="domain" description="Beta-lactamase-related" evidence="8">
    <location>
        <begin position="37"/>
        <end position="381"/>
    </location>
</feature>
<evidence type="ECO:0000256" key="3">
    <source>
        <dbReference type="ARBA" id="ARBA00012865"/>
    </source>
</evidence>
<dbReference type="STRING" id="1566387.QV13_13885"/>
<feature type="signal peptide" evidence="7">
    <location>
        <begin position="1"/>
        <end position="25"/>
    </location>
</feature>
<dbReference type="AlphaFoldDB" id="A0A1C2DT36"/>
<evidence type="ECO:0000256" key="6">
    <source>
        <dbReference type="RuleBase" id="RU361140"/>
    </source>
</evidence>
<dbReference type="GO" id="GO:0017001">
    <property type="term" value="P:antibiotic catabolic process"/>
    <property type="evidence" value="ECO:0007669"/>
    <property type="project" value="InterPro"/>
</dbReference>
<keyword evidence="5 6" id="KW-0046">Antibiotic resistance</keyword>
<dbReference type="InterPro" id="IPR012338">
    <property type="entry name" value="Beta-lactam/transpept-like"/>
</dbReference>
<evidence type="ECO:0000256" key="7">
    <source>
        <dbReference type="SAM" id="SignalP"/>
    </source>
</evidence>
<dbReference type="PANTHER" id="PTHR46825">
    <property type="entry name" value="D-ALANYL-D-ALANINE-CARBOXYPEPTIDASE/ENDOPEPTIDASE AMPH"/>
    <property type="match status" value="1"/>
</dbReference>
<dbReference type="InterPro" id="IPR001466">
    <property type="entry name" value="Beta-lactam-related"/>
</dbReference>
<dbReference type="InterPro" id="IPR001586">
    <property type="entry name" value="Beta-lactam_class-C_AS"/>
</dbReference>
<dbReference type="Proteomes" id="UP000094412">
    <property type="component" value="Unassembled WGS sequence"/>
</dbReference>
<feature type="chain" id="PRO_5008659647" description="Beta-lactamase" evidence="7">
    <location>
        <begin position="26"/>
        <end position="395"/>
    </location>
</feature>
<accession>A0A1C2DT36</accession>
<gene>
    <name evidence="9" type="ORF">QV13_13885</name>
</gene>
<evidence type="ECO:0000256" key="4">
    <source>
        <dbReference type="ARBA" id="ARBA00022801"/>
    </source>
</evidence>
<evidence type="ECO:0000256" key="2">
    <source>
        <dbReference type="ARBA" id="ARBA00007840"/>
    </source>
</evidence>
<dbReference type="GO" id="GO:0030288">
    <property type="term" value="C:outer membrane-bounded periplasmic space"/>
    <property type="evidence" value="ECO:0007669"/>
    <property type="project" value="InterPro"/>
</dbReference>
<dbReference type="GO" id="GO:0008800">
    <property type="term" value="F:beta-lactamase activity"/>
    <property type="evidence" value="ECO:0007669"/>
    <property type="project" value="UniProtKB-UniRule"/>
</dbReference>
<dbReference type="EC" id="3.5.2.6" evidence="3 6"/>
<evidence type="ECO:0000259" key="8">
    <source>
        <dbReference type="Pfam" id="PF00144"/>
    </source>
</evidence>
<evidence type="ECO:0000313" key="10">
    <source>
        <dbReference type="Proteomes" id="UP000094412"/>
    </source>
</evidence>
<comment type="catalytic activity">
    <reaction evidence="1 6">
        <text>a beta-lactam + H2O = a substituted beta-amino acid</text>
        <dbReference type="Rhea" id="RHEA:20401"/>
        <dbReference type="ChEBI" id="CHEBI:15377"/>
        <dbReference type="ChEBI" id="CHEBI:35627"/>
        <dbReference type="ChEBI" id="CHEBI:140347"/>
        <dbReference type="EC" id="3.5.2.6"/>
    </reaction>
</comment>
<keyword evidence="4 6" id="KW-0378">Hydrolase</keyword>
<name>A0A1C2DT36_9HYPH</name>
<dbReference type="PANTHER" id="PTHR46825:SF8">
    <property type="entry name" value="BETA-LACTAMASE-RELATED"/>
    <property type="match status" value="1"/>
</dbReference>
<dbReference type="SUPFAM" id="SSF56601">
    <property type="entry name" value="beta-lactamase/transpeptidase-like"/>
    <property type="match status" value="1"/>
</dbReference>
<evidence type="ECO:0000256" key="1">
    <source>
        <dbReference type="ARBA" id="ARBA00001526"/>
    </source>
</evidence>
<dbReference type="PROSITE" id="PS00336">
    <property type="entry name" value="BETA_LACTAMASE_C"/>
    <property type="match status" value="1"/>
</dbReference>
<dbReference type="Gene3D" id="3.40.710.10">
    <property type="entry name" value="DD-peptidase/beta-lactamase superfamily"/>
    <property type="match status" value="1"/>
</dbReference>
<comment type="caution">
    <text evidence="9">The sequence shown here is derived from an EMBL/GenBank/DDBJ whole genome shotgun (WGS) entry which is preliminary data.</text>
</comment>
<protein>
    <recommendedName>
        <fullName evidence="3 6">Beta-lactamase</fullName>
        <ecNumber evidence="3 6">3.5.2.6</ecNumber>
    </recommendedName>
</protein>
<dbReference type="GO" id="GO:0046677">
    <property type="term" value="P:response to antibiotic"/>
    <property type="evidence" value="ECO:0007669"/>
    <property type="project" value="UniProtKB-UniRule"/>
</dbReference>
<dbReference type="Pfam" id="PF00144">
    <property type="entry name" value="Beta-lactamase"/>
    <property type="match status" value="1"/>
</dbReference>
<keyword evidence="7" id="KW-0732">Signal</keyword>
<dbReference type="InterPro" id="IPR050491">
    <property type="entry name" value="AmpC-like"/>
</dbReference>
<proteinExistence type="inferred from homology"/>
<evidence type="ECO:0000256" key="5">
    <source>
        <dbReference type="ARBA" id="ARBA00023251"/>
    </source>
</evidence>
<keyword evidence="10" id="KW-1185">Reference proteome</keyword>
<organism evidence="9 10">
    <name type="scientific">Mesorhizobium hungaricum</name>
    <dbReference type="NCBI Taxonomy" id="1566387"/>
    <lineage>
        <taxon>Bacteria</taxon>
        <taxon>Pseudomonadati</taxon>
        <taxon>Pseudomonadota</taxon>
        <taxon>Alphaproteobacteria</taxon>
        <taxon>Hyphomicrobiales</taxon>
        <taxon>Phyllobacteriaceae</taxon>
        <taxon>Mesorhizobium</taxon>
    </lineage>
</organism>
<evidence type="ECO:0000313" key="9">
    <source>
        <dbReference type="EMBL" id="OCX17805.1"/>
    </source>
</evidence>
<dbReference type="RefSeq" id="WP_024924039.1">
    <property type="nucleotide sequence ID" value="NZ_MDEO01000032.1"/>
</dbReference>
<dbReference type="InterPro" id="IPR058136">
    <property type="entry name" value="AmpC"/>
</dbReference>
<sequence>MRNITFSRLGSVAFAWLALGANAQAAESEQGQLGRIVAKAIEPVMKENDVLGMAVAVTIKGKRYFFNYGVASKESGQKVTENTIFEIGSISKTFTATLAAYAQQTGTMALSDPAVKYMPALAGSALEKVSLLDLGTYAAGGLPLQFPDSVKGQDGIVAFFKSWRPDYAAGTYRQYSNPSIGLFGELAAKSMGKPFADLMEQKLFPAFGLTSTFIKVPESRMADYAFGYSKADKPIRVSSGPFGSEAYGVKTTSTDMARYLELNMDSSSLDAAMKGAIVATHTGYYKVDNTTQGLGWETYSYPTTLDVLLAGNSSDMALKPHKVERLVPPQEAGDDVLINKTGSTNGFGAYAVFVPAEKIGIVMLANKSYPNPIRVKAAYQIITAIEKQPGLLNAR</sequence>
<comment type="similarity">
    <text evidence="2 6">Belongs to the class-C beta-lactamase family.</text>
</comment>
<dbReference type="NCBIfam" id="NF033085">
    <property type="entry name" value="bla_class_C"/>
    <property type="match status" value="1"/>
</dbReference>
<dbReference type="EMBL" id="MDEO01000032">
    <property type="protein sequence ID" value="OCX17805.1"/>
    <property type="molecule type" value="Genomic_DNA"/>
</dbReference>